<feature type="domain" description="PLD phosphodiesterase" evidence="1">
    <location>
        <begin position="195"/>
        <end position="222"/>
    </location>
</feature>
<organism evidence="2 3">
    <name type="scientific">Paenibacillus terreus</name>
    <dbReference type="NCBI Taxonomy" id="1387834"/>
    <lineage>
        <taxon>Bacteria</taxon>
        <taxon>Bacillati</taxon>
        <taxon>Bacillota</taxon>
        <taxon>Bacilli</taxon>
        <taxon>Bacillales</taxon>
        <taxon>Paenibacillaceae</taxon>
        <taxon>Paenibacillus</taxon>
    </lineage>
</organism>
<protein>
    <submittedName>
        <fullName evidence="2">DISARM system phospholipase D-like protein DrmC</fullName>
    </submittedName>
</protein>
<gene>
    <name evidence="2" type="primary">drmC</name>
    <name evidence="2" type="ORF">ACE3NQ_08535</name>
</gene>
<dbReference type="Proteomes" id="UP001580407">
    <property type="component" value="Unassembled WGS sequence"/>
</dbReference>
<dbReference type="Pfam" id="PF13091">
    <property type="entry name" value="PLDc_2"/>
    <property type="match status" value="1"/>
</dbReference>
<dbReference type="SMART" id="SM00155">
    <property type="entry name" value="PLDc"/>
    <property type="match status" value="1"/>
</dbReference>
<dbReference type="RefSeq" id="WP_375524747.1">
    <property type="nucleotide sequence ID" value="NZ_JBHILM010000007.1"/>
</dbReference>
<dbReference type="NCBIfam" id="NF038319">
    <property type="entry name" value="DISARM_DrmC_I"/>
    <property type="match status" value="1"/>
</dbReference>
<proteinExistence type="predicted"/>
<evidence type="ECO:0000313" key="3">
    <source>
        <dbReference type="Proteomes" id="UP001580407"/>
    </source>
</evidence>
<dbReference type="InterPro" id="IPR047955">
    <property type="entry name" value="DrmC-like"/>
</dbReference>
<sequence length="258" mass="28567">MDDLWQVIAELGNDLHPDRIAIIATRIKSLRSADEMDRVKTSFGPYIDQRLVDRLKKAWRDAAEVGPKEVAAGLLAASATSSISEHRGSIELVWTGPSTGMVPVRHTEQVLREIIESAKKRLFLVSFVAYEVDSIIRALRDAMDRQVQVNVLLESSQEYGGRLDFDSVKAMRESLPLAYIYVWNTDVKKKGYGQVGGAVHAKCLVADGKFAFITSANLSAAAMERNMELGVLVKWGTLPDQLECHLEALINTGIVELI</sequence>
<dbReference type="PANTHER" id="PTHR21248:SF12">
    <property type="entry name" value="CARDIOLIPIN SYNTHASE C"/>
    <property type="match status" value="1"/>
</dbReference>
<evidence type="ECO:0000313" key="2">
    <source>
        <dbReference type="EMBL" id="MFB5680954.1"/>
    </source>
</evidence>
<comment type="caution">
    <text evidence="2">The sequence shown here is derived from an EMBL/GenBank/DDBJ whole genome shotgun (WGS) entry which is preliminary data.</text>
</comment>
<evidence type="ECO:0000259" key="1">
    <source>
        <dbReference type="PROSITE" id="PS50035"/>
    </source>
</evidence>
<dbReference type="InterPro" id="IPR025202">
    <property type="entry name" value="PLD-like_dom"/>
</dbReference>
<accession>A0ABV5B5J0</accession>
<dbReference type="PANTHER" id="PTHR21248">
    <property type="entry name" value="CARDIOLIPIN SYNTHASE"/>
    <property type="match status" value="1"/>
</dbReference>
<dbReference type="SUPFAM" id="SSF56024">
    <property type="entry name" value="Phospholipase D/nuclease"/>
    <property type="match status" value="1"/>
</dbReference>
<dbReference type="CDD" id="cd09132">
    <property type="entry name" value="PLDc_unchar4"/>
    <property type="match status" value="1"/>
</dbReference>
<reference evidence="2 3" key="1">
    <citation type="submission" date="2024-09" db="EMBL/GenBank/DDBJ databases">
        <authorList>
            <person name="Ruan L."/>
        </authorList>
    </citation>
    <scope>NUCLEOTIDE SEQUENCE [LARGE SCALE GENOMIC DNA]</scope>
    <source>
        <strain evidence="2 3">D33</strain>
    </source>
</reference>
<dbReference type="PROSITE" id="PS50035">
    <property type="entry name" value="PLD"/>
    <property type="match status" value="1"/>
</dbReference>
<dbReference type="EMBL" id="JBHILM010000007">
    <property type="protein sequence ID" value="MFB5680954.1"/>
    <property type="molecule type" value="Genomic_DNA"/>
</dbReference>
<name>A0ABV5B5J0_9BACL</name>
<keyword evidence="3" id="KW-1185">Reference proteome</keyword>
<dbReference type="InterPro" id="IPR001736">
    <property type="entry name" value="PLipase_D/transphosphatidylase"/>
</dbReference>
<dbReference type="Gene3D" id="3.30.870.10">
    <property type="entry name" value="Endonuclease Chain A"/>
    <property type="match status" value="1"/>
</dbReference>